<dbReference type="InterPro" id="IPR016181">
    <property type="entry name" value="Acyl_CoA_acyltransferase"/>
</dbReference>
<reference evidence="3" key="1">
    <citation type="submission" date="2018-12" db="EMBL/GenBank/DDBJ databases">
        <title>Tengunoibacter tsumagoiensis gen. nov., sp. nov., Dictyobacter kobayashii sp. nov., D. alpinus sp. nov., and D. joshuensis sp. nov. and description of Dictyobacteraceae fam. nov. within the order Ktedonobacterales isolated from Tengu-no-mugimeshi.</title>
        <authorList>
            <person name="Wang C.M."/>
            <person name="Zheng Y."/>
            <person name="Sakai Y."/>
            <person name="Toyoda A."/>
            <person name="Minakuchi Y."/>
            <person name="Abe K."/>
            <person name="Yokota A."/>
            <person name="Yabe S."/>
        </authorList>
    </citation>
    <scope>NUCLEOTIDE SEQUENCE [LARGE SCALE GENOMIC DNA]</scope>
    <source>
        <strain evidence="3">Uno16</strain>
    </source>
</reference>
<evidence type="ECO:0000259" key="1">
    <source>
        <dbReference type="PROSITE" id="PS51186"/>
    </source>
</evidence>
<name>A0A402BCS8_9CHLR</name>
<dbReference type="RefSeq" id="WP_126629280.1">
    <property type="nucleotide sequence ID" value="NZ_BIFT01000001.1"/>
</dbReference>
<comment type="caution">
    <text evidence="2">The sequence shown here is derived from an EMBL/GenBank/DDBJ whole genome shotgun (WGS) entry which is preliminary data.</text>
</comment>
<dbReference type="Proteomes" id="UP000287171">
    <property type="component" value="Unassembled WGS sequence"/>
</dbReference>
<gene>
    <name evidence="2" type="ORF">KDA_46300</name>
</gene>
<accession>A0A402BCS8</accession>
<sequence length="170" mass="18829">MTTELCGKHLTLRNTGIDAAEELLPVFNGDEQFNVWSGYGPTLSLAEVCSDILETQELPDGMIWQIRTRTGKLVSVAETATLHPPHGAWISLLLIQREFQSLGYGSEAAALLEGYLFSSLEITQIGLAVLVKNAPALAFWKKRDYIQRSSTHDTHGNDVYLHFLTRPVSS</sequence>
<keyword evidence="3" id="KW-1185">Reference proteome</keyword>
<protein>
    <recommendedName>
        <fullName evidence="1">N-acetyltransferase domain-containing protein</fullName>
    </recommendedName>
</protein>
<evidence type="ECO:0000313" key="2">
    <source>
        <dbReference type="EMBL" id="GCE29146.1"/>
    </source>
</evidence>
<dbReference type="SUPFAM" id="SSF55729">
    <property type="entry name" value="Acyl-CoA N-acyltransferases (Nat)"/>
    <property type="match status" value="1"/>
</dbReference>
<proteinExistence type="predicted"/>
<dbReference type="GO" id="GO:0016747">
    <property type="term" value="F:acyltransferase activity, transferring groups other than amino-acyl groups"/>
    <property type="evidence" value="ECO:0007669"/>
    <property type="project" value="InterPro"/>
</dbReference>
<dbReference type="AlphaFoldDB" id="A0A402BCS8"/>
<dbReference type="InterPro" id="IPR000182">
    <property type="entry name" value="GNAT_dom"/>
</dbReference>
<dbReference type="PROSITE" id="PS51186">
    <property type="entry name" value="GNAT"/>
    <property type="match status" value="1"/>
</dbReference>
<dbReference type="OrthoDB" id="161402at2"/>
<organism evidence="2 3">
    <name type="scientific">Dictyobacter alpinus</name>
    <dbReference type="NCBI Taxonomy" id="2014873"/>
    <lineage>
        <taxon>Bacteria</taxon>
        <taxon>Bacillati</taxon>
        <taxon>Chloroflexota</taxon>
        <taxon>Ktedonobacteria</taxon>
        <taxon>Ktedonobacterales</taxon>
        <taxon>Dictyobacteraceae</taxon>
        <taxon>Dictyobacter</taxon>
    </lineage>
</organism>
<dbReference type="EMBL" id="BIFT01000001">
    <property type="protein sequence ID" value="GCE29146.1"/>
    <property type="molecule type" value="Genomic_DNA"/>
</dbReference>
<feature type="domain" description="N-acetyltransferase" evidence="1">
    <location>
        <begin position="10"/>
        <end position="167"/>
    </location>
</feature>
<dbReference type="Gene3D" id="3.40.630.30">
    <property type="match status" value="1"/>
</dbReference>
<dbReference type="Pfam" id="PF00583">
    <property type="entry name" value="Acetyltransf_1"/>
    <property type="match status" value="1"/>
</dbReference>
<evidence type="ECO:0000313" key="3">
    <source>
        <dbReference type="Proteomes" id="UP000287171"/>
    </source>
</evidence>